<dbReference type="EMBL" id="UZAJ01000124">
    <property type="protein sequence ID" value="VDO25633.1"/>
    <property type="molecule type" value="Genomic_DNA"/>
</dbReference>
<accession>A0A183GYT3</accession>
<evidence type="ECO:0000313" key="2">
    <source>
        <dbReference type="EMBL" id="VDO25633.1"/>
    </source>
</evidence>
<dbReference type="PANTHER" id="PTHR34929">
    <property type="entry name" value="ZGC:153157"/>
    <property type="match status" value="1"/>
</dbReference>
<feature type="transmembrane region" description="Helical" evidence="1">
    <location>
        <begin position="39"/>
        <end position="65"/>
    </location>
</feature>
<reference evidence="2 3" key="2">
    <citation type="submission" date="2018-11" db="EMBL/GenBank/DDBJ databases">
        <authorList>
            <consortium name="Pathogen Informatics"/>
        </authorList>
    </citation>
    <scope>NUCLEOTIDE SEQUENCE [LARGE SCALE GENOMIC DNA]</scope>
</reference>
<keyword evidence="1" id="KW-1133">Transmembrane helix</keyword>
<organism evidence="4">
    <name type="scientific">Onchocerca flexuosa</name>
    <dbReference type="NCBI Taxonomy" id="387005"/>
    <lineage>
        <taxon>Eukaryota</taxon>
        <taxon>Metazoa</taxon>
        <taxon>Ecdysozoa</taxon>
        <taxon>Nematoda</taxon>
        <taxon>Chromadorea</taxon>
        <taxon>Rhabditida</taxon>
        <taxon>Spirurina</taxon>
        <taxon>Spiruromorpha</taxon>
        <taxon>Filarioidea</taxon>
        <taxon>Onchocercidae</taxon>
        <taxon>Onchocerca</taxon>
    </lineage>
</organism>
<evidence type="ECO:0000313" key="4">
    <source>
        <dbReference type="WBParaSite" id="OFLC_0000039201-mRNA-1"/>
    </source>
</evidence>
<protein>
    <submittedName>
        <fullName evidence="2 4">Uncharacterized protein</fullName>
    </submittedName>
</protein>
<sequence>MSFTVSNNSLSETTRLRIKEPVYTSDKRAKFTQRESKKWIRFCTVIGYIFFVSLPATSLSIYYIWIWNPEYINRFPPAKNRTMKMDYTVKPISLARQDDQPRSLKENNIGIKIGKGLIRASTHQNSLTRTSEGFLRRRPLKVSHKISQQQMESLNIAGFLDFCSYFYDEFFDDRIENFFFFK</sequence>
<reference evidence="4" key="1">
    <citation type="submission" date="2016-06" db="UniProtKB">
        <authorList>
            <consortium name="WormBaseParasite"/>
        </authorList>
    </citation>
    <scope>IDENTIFICATION</scope>
</reference>
<dbReference type="AlphaFoldDB" id="A0A183GYT3"/>
<dbReference type="PANTHER" id="PTHR34929:SF1">
    <property type="entry name" value="INAF MOTIF CONTAINING 2"/>
    <property type="match status" value="1"/>
</dbReference>
<dbReference type="Pfam" id="PF15018">
    <property type="entry name" value="InaF-motif"/>
    <property type="match status" value="1"/>
</dbReference>
<name>A0A183GYT3_9BILA</name>
<evidence type="ECO:0000313" key="3">
    <source>
        <dbReference type="Proteomes" id="UP000267606"/>
    </source>
</evidence>
<keyword evidence="1" id="KW-0472">Membrane</keyword>
<evidence type="ECO:0000256" key="1">
    <source>
        <dbReference type="SAM" id="Phobius"/>
    </source>
</evidence>
<gene>
    <name evidence="2" type="ORF">OFLC_LOCUS393</name>
</gene>
<dbReference type="InterPro" id="IPR029162">
    <property type="entry name" value="InaF-motif"/>
</dbReference>
<proteinExistence type="predicted"/>
<keyword evidence="3" id="KW-1185">Reference proteome</keyword>
<keyword evidence="1" id="KW-0812">Transmembrane</keyword>
<dbReference type="Proteomes" id="UP000267606">
    <property type="component" value="Unassembled WGS sequence"/>
</dbReference>
<dbReference type="WBParaSite" id="OFLC_0000039201-mRNA-1">
    <property type="protein sequence ID" value="OFLC_0000039201-mRNA-1"/>
    <property type="gene ID" value="OFLC_0000039201"/>
</dbReference>